<dbReference type="PATRIC" id="fig|1230457.4.peg.1657"/>
<dbReference type="CDD" id="cd03801">
    <property type="entry name" value="GT4_PimA-like"/>
    <property type="match status" value="1"/>
</dbReference>
<accession>M0CGH8</accession>
<dbReference type="EMBL" id="AOIT01000033">
    <property type="protein sequence ID" value="ELZ21462.1"/>
    <property type="molecule type" value="Genomic_DNA"/>
</dbReference>
<dbReference type="OrthoDB" id="132546at2157"/>
<evidence type="ECO:0000313" key="3">
    <source>
        <dbReference type="Proteomes" id="UP000011615"/>
    </source>
</evidence>
<dbReference type="Gene3D" id="3.40.50.2000">
    <property type="entry name" value="Glycogen Phosphorylase B"/>
    <property type="match status" value="2"/>
</dbReference>
<name>M0CGH8_9EURY</name>
<dbReference type="InterPro" id="IPR050194">
    <property type="entry name" value="Glycosyltransferase_grp1"/>
</dbReference>
<dbReference type="eggNOG" id="arCOG01403">
    <property type="taxonomic scope" value="Archaea"/>
</dbReference>
<dbReference type="InterPro" id="IPR028098">
    <property type="entry name" value="Glyco_trans_4-like_N"/>
</dbReference>
<dbReference type="Pfam" id="PF13692">
    <property type="entry name" value="Glyco_trans_1_4"/>
    <property type="match status" value="1"/>
</dbReference>
<keyword evidence="2" id="KW-0808">Transferase</keyword>
<dbReference type="GO" id="GO:0016757">
    <property type="term" value="F:glycosyltransferase activity"/>
    <property type="evidence" value="ECO:0007669"/>
    <property type="project" value="TreeGrafter"/>
</dbReference>
<dbReference type="PANTHER" id="PTHR45947">
    <property type="entry name" value="SULFOQUINOVOSYL TRANSFERASE SQD2"/>
    <property type="match status" value="1"/>
</dbReference>
<reference evidence="2 3" key="1">
    <citation type="journal article" date="2014" name="PLoS Genet.">
        <title>Phylogenetically driven sequencing of extremely halophilic archaea reveals strategies for static and dynamic osmo-response.</title>
        <authorList>
            <person name="Becker E.A."/>
            <person name="Seitzer P.M."/>
            <person name="Tritt A."/>
            <person name="Larsen D."/>
            <person name="Krusor M."/>
            <person name="Yao A.I."/>
            <person name="Wu D."/>
            <person name="Madern D."/>
            <person name="Eisen J.A."/>
            <person name="Darling A.E."/>
            <person name="Facciotti M.T."/>
        </authorList>
    </citation>
    <scope>NUCLEOTIDE SEQUENCE [LARGE SCALE GENOMIC DNA]</scope>
    <source>
        <strain evidence="2 3">JCM 13563</strain>
    </source>
</reference>
<keyword evidence="3" id="KW-1185">Reference proteome</keyword>
<protein>
    <submittedName>
        <fullName evidence="2">Glycosyltransferase, type 1</fullName>
    </submittedName>
</protein>
<feature type="domain" description="Glycosyltransferase subfamily 4-like N-terminal" evidence="1">
    <location>
        <begin position="16"/>
        <end position="179"/>
    </location>
</feature>
<proteinExistence type="predicted"/>
<dbReference type="STRING" id="1230457.C476_08248"/>
<sequence length="359" mass="40207">MRILRVAQKVYPDVKGGGAYHVHAMSRDQAAMGHDVTVLTVRQDKSLPHVEERDGYTVVRHDPVMNLLGNEISPGLAQYLATTEDFDIIHAHSHLYFSTNLAAVKRFVGDIPLAITNHGLYSQNAPEWVFRWYLKTLGRWTFNQADVVFCYTDEDRERVRELGVSSRIEVVHNGVDTERFTPDGPKSELIDHDGPIVLFVGRLVEGKRPQDAIRAVSQLAEVSDVKLYVVGEGPMRSELERLAGENVVFLGQVPYEEMPRIYRSGDVLLLPSRAEGLPRTVLEAFASSIPVVSSYLDHTAPIVQKGGYTVKVGNVEKYRSVLEDILDSKGLGQSGRDLVVNRFRWQNTAVRTTDVLTNL</sequence>
<gene>
    <name evidence="2" type="ORF">C476_08248</name>
</gene>
<dbReference type="SUPFAM" id="SSF53756">
    <property type="entry name" value="UDP-Glycosyltransferase/glycogen phosphorylase"/>
    <property type="match status" value="1"/>
</dbReference>
<dbReference type="AlphaFoldDB" id="M0CGH8"/>
<comment type="caution">
    <text evidence="2">The sequence shown here is derived from an EMBL/GenBank/DDBJ whole genome shotgun (WGS) entry which is preliminary data.</text>
</comment>
<dbReference type="PANTHER" id="PTHR45947:SF3">
    <property type="entry name" value="SULFOQUINOVOSYL TRANSFERASE SQD2"/>
    <property type="match status" value="1"/>
</dbReference>
<evidence type="ECO:0000259" key="1">
    <source>
        <dbReference type="Pfam" id="PF13439"/>
    </source>
</evidence>
<organism evidence="2 3">
    <name type="scientific">Natrinema limicola JCM 13563</name>
    <dbReference type="NCBI Taxonomy" id="1230457"/>
    <lineage>
        <taxon>Archaea</taxon>
        <taxon>Methanobacteriati</taxon>
        <taxon>Methanobacteriota</taxon>
        <taxon>Stenosarchaea group</taxon>
        <taxon>Halobacteria</taxon>
        <taxon>Halobacteriales</taxon>
        <taxon>Natrialbaceae</taxon>
        <taxon>Natrinema</taxon>
    </lineage>
</organism>
<evidence type="ECO:0000313" key="2">
    <source>
        <dbReference type="EMBL" id="ELZ21462.1"/>
    </source>
</evidence>
<dbReference type="Proteomes" id="UP000011615">
    <property type="component" value="Unassembled WGS sequence"/>
</dbReference>
<dbReference type="RefSeq" id="WP_008011773.1">
    <property type="nucleotide sequence ID" value="NZ_AOIT01000033.1"/>
</dbReference>
<dbReference type="Pfam" id="PF13439">
    <property type="entry name" value="Glyco_transf_4"/>
    <property type="match status" value="1"/>
</dbReference>